<dbReference type="HAMAP" id="MF_00176">
    <property type="entry name" value="Ser_tRNA_synth_type1"/>
    <property type="match status" value="1"/>
</dbReference>
<comment type="catalytic activity">
    <reaction evidence="10 12">
        <text>tRNA(Sec) + L-serine + ATP = L-seryl-tRNA(Sec) + AMP + diphosphate + H(+)</text>
        <dbReference type="Rhea" id="RHEA:42580"/>
        <dbReference type="Rhea" id="RHEA-COMP:9742"/>
        <dbReference type="Rhea" id="RHEA-COMP:10128"/>
        <dbReference type="ChEBI" id="CHEBI:15378"/>
        <dbReference type="ChEBI" id="CHEBI:30616"/>
        <dbReference type="ChEBI" id="CHEBI:33019"/>
        <dbReference type="ChEBI" id="CHEBI:33384"/>
        <dbReference type="ChEBI" id="CHEBI:78442"/>
        <dbReference type="ChEBI" id="CHEBI:78533"/>
        <dbReference type="ChEBI" id="CHEBI:456215"/>
        <dbReference type="EC" id="6.1.1.11"/>
    </reaction>
</comment>
<evidence type="ECO:0000256" key="3">
    <source>
        <dbReference type="ARBA" id="ARBA00010728"/>
    </source>
</evidence>
<comment type="function">
    <text evidence="12">Catalyzes the attachment of serine to tRNA(Ser). Is also able to aminoacylate tRNA(Sec) with serine, to form the misacylated tRNA L-seryl-tRNA(Sec), which will be further converted into selenocysteinyl-tRNA(Sec).</text>
</comment>
<dbReference type="UniPathway" id="UPA00906">
    <property type="reaction ID" value="UER00895"/>
</dbReference>
<comment type="domain">
    <text evidence="12">Consists of two distinct domains, a catalytic core and a N-terminal extension that is involved in tRNA binding.</text>
</comment>
<feature type="binding site" evidence="12">
    <location>
        <begin position="268"/>
        <end position="270"/>
    </location>
    <ligand>
        <name>L-serine</name>
        <dbReference type="ChEBI" id="CHEBI:33384"/>
    </ligand>
</feature>
<name>R0E4K6_CAUVI</name>
<dbReference type="EMBL" id="APMP01000030">
    <property type="protein sequence ID" value="ENZ80528.1"/>
    <property type="molecule type" value="Genomic_DNA"/>
</dbReference>
<evidence type="ECO:0000256" key="11">
    <source>
        <dbReference type="ARBA" id="ARBA00048823"/>
    </source>
</evidence>
<accession>R0E4K6</accession>
<keyword evidence="7 12" id="KW-0067">ATP-binding</keyword>
<evidence type="ECO:0000313" key="17">
    <source>
        <dbReference type="EMBL" id="ENZ80528.1"/>
    </source>
</evidence>
<dbReference type="Gene3D" id="1.10.287.40">
    <property type="entry name" value="Serine-tRNA synthetase, tRNA binding domain"/>
    <property type="match status" value="1"/>
</dbReference>
<evidence type="ECO:0000256" key="10">
    <source>
        <dbReference type="ARBA" id="ARBA00047929"/>
    </source>
</evidence>
<comment type="catalytic activity">
    <reaction evidence="11 12">
        <text>tRNA(Ser) + L-serine + ATP = L-seryl-tRNA(Ser) + AMP + diphosphate + H(+)</text>
        <dbReference type="Rhea" id="RHEA:12292"/>
        <dbReference type="Rhea" id="RHEA-COMP:9669"/>
        <dbReference type="Rhea" id="RHEA-COMP:9703"/>
        <dbReference type="ChEBI" id="CHEBI:15378"/>
        <dbReference type="ChEBI" id="CHEBI:30616"/>
        <dbReference type="ChEBI" id="CHEBI:33019"/>
        <dbReference type="ChEBI" id="CHEBI:33384"/>
        <dbReference type="ChEBI" id="CHEBI:78442"/>
        <dbReference type="ChEBI" id="CHEBI:78533"/>
        <dbReference type="ChEBI" id="CHEBI:456215"/>
        <dbReference type="EC" id="6.1.1.11"/>
    </reaction>
</comment>
<feature type="binding site" evidence="13">
    <location>
        <position position="299"/>
    </location>
    <ligand>
        <name>L-serine</name>
        <dbReference type="ChEBI" id="CHEBI:33384"/>
    </ligand>
</feature>
<evidence type="ECO:0000256" key="8">
    <source>
        <dbReference type="ARBA" id="ARBA00022917"/>
    </source>
</evidence>
<dbReference type="PANTHER" id="PTHR43697">
    <property type="entry name" value="SERYL-TRNA SYNTHETASE"/>
    <property type="match status" value="1"/>
</dbReference>
<evidence type="ECO:0000313" key="18">
    <source>
        <dbReference type="Proteomes" id="UP000013063"/>
    </source>
</evidence>
<keyword evidence="8 12" id="KW-0648">Protein biosynthesis</keyword>
<protein>
    <recommendedName>
        <fullName evidence="12">Serine--tRNA ligase</fullName>
        <ecNumber evidence="12">6.1.1.11</ecNumber>
    </recommendedName>
    <alternativeName>
        <fullName evidence="12">Seryl-tRNA synthetase</fullName>
        <shortName evidence="12">SerRS</shortName>
    </alternativeName>
    <alternativeName>
        <fullName evidence="12">Seryl-tRNA(Ser/Sec) synthetase</fullName>
    </alternativeName>
</protein>
<evidence type="ECO:0000256" key="12">
    <source>
        <dbReference type="HAMAP-Rule" id="MF_00176"/>
    </source>
</evidence>
<keyword evidence="6 12" id="KW-0547">Nucleotide-binding</keyword>
<dbReference type="PANTHER" id="PTHR43697:SF1">
    <property type="entry name" value="SERINE--TRNA LIGASE"/>
    <property type="match status" value="1"/>
</dbReference>
<evidence type="ECO:0000256" key="7">
    <source>
        <dbReference type="ARBA" id="ARBA00022840"/>
    </source>
</evidence>
<dbReference type="GO" id="GO:0004828">
    <property type="term" value="F:serine-tRNA ligase activity"/>
    <property type="evidence" value="ECO:0007669"/>
    <property type="project" value="UniProtKB-UniRule"/>
</dbReference>
<dbReference type="PROSITE" id="PS50862">
    <property type="entry name" value="AA_TRNA_LIGASE_II"/>
    <property type="match status" value="1"/>
</dbReference>
<feature type="coiled-coil region" evidence="15">
    <location>
        <begin position="30"/>
        <end position="90"/>
    </location>
</feature>
<dbReference type="InterPro" id="IPR042103">
    <property type="entry name" value="SerRS_1_N_sf"/>
</dbReference>
<dbReference type="SUPFAM" id="SSF46589">
    <property type="entry name" value="tRNA-binding arm"/>
    <property type="match status" value="1"/>
</dbReference>
<dbReference type="GO" id="GO:0005737">
    <property type="term" value="C:cytoplasm"/>
    <property type="evidence" value="ECO:0007669"/>
    <property type="project" value="UniProtKB-SubCell"/>
</dbReference>
<evidence type="ECO:0000256" key="9">
    <source>
        <dbReference type="ARBA" id="ARBA00023146"/>
    </source>
</evidence>
<evidence type="ECO:0000256" key="2">
    <source>
        <dbReference type="ARBA" id="ARBA00005045"/>
    </source>
</evidence>
<feature type="binding site" evidence="13">
    <location>
        <position position="420"/>
    </location>
    <ligand>
        <name>L-serine</name>
        <dbReference type="ChEBI" id="CHEBI:33384"/>
    </ligand>
</feature>
<feature type="binding site" evidence="12 14">
    <location>
        <begin position="386"/>
        <end position="389"/>
    </location>
    <ligand>
        <name>ATP</name>
        <dbReference type="ChEBI" id="CHEBI:30616"/>
    </ligand>
</feature>
<dbReference type="RefSeq" id="WP_004622938.1">
    <property type="nucleotide sequence ID" value="NZ_APMP01000030.1"/>
</dbReference>
<dbReference type="PRINTS" id="PR00981">
    <property type="entry name" value="TRNASYNTHSER"/>
</dbReference>
<dbReference type="InterPro" id="IPR033729">
    <property type="entry name" value="SerRS_core"/>
</dbReference>
<feature type="binding site" evidence="12 13">
    <location>
        <position position="322"/>
    </location>
    <ligand>
        <name>L-serine</name>
        <dbReference type="ChEBI" id="CHEBI:33384"/>
    </ligand>
</feature>
<evidence type="ECO:0000256" key="14">
    <source>
        <dbReference type="PIRSR" id="PIRSR001529-2"/>
    </source>
</evidence>
<evidence type="ECO:0000256" key="4">
    <source>
        <dbReference type="ARBA" id="ARBA00022490"/>
    </source>
</evidence>
<dbReference type="CDD" id="cd00770">
    <property type="entry name" value="SerRS_core"/>
    <property type="match status" value="1"/>
</dbReference>
<dbReference type="OrthoDB" id="9804647at2"/>
<comment type="subcellular location">
    <subcellularLocation>
        <location evidence="1 12">Cytoplasm</location>
    </subcellularLocation>
</comment>
<keyword evidence="4 12" id="KW-0963">Cytoplasm</keyword>
<dbReference type="InterPro" id="IPR002314">
    <property type="entry name" value="aa-tRNA-synt_IIb"/>
</dbReference>
<dbReference type="InterPro" id="IPR010978">
    <property type="entry name" value="tRNA-bd_arm"/>
</dbReference>
<dbReference type="Pfam" id="PF00587">
    <property type="entry name" value="tRNA-synt_2b"/>
    <property type="match status" value="1"/>
</dbReference>
<dbReference type="InterPro" id="IPR002317">
    <property type="entry name" value="Ser-tRNA-ligase_type_1"/>
</dbReference>
<dbReference type="Proteomes" id="UP000013063">
    <property type="component" value="Unassembled WGS sequence"/>
</dbReference>
<feature type="domain" description="Aminoacyl-transfer RNA synthetases class-II family profile" evidence="16">
    <location>
        <begin position="177"/>
        <end position="447"/>
    </location>
</feature>
<comment type="subunit">
    <text evidence="12">Homodimer. The tRNA molecule binds across the dimer.</text>
</comment>
<feature type="binding site" evidence="13">
    <location>
        <position position="268"/>
    </location>
    <ligand>
        <name>L-serine</name>
        <dbReference type="ChEBI" id="CHEBI:33384"/>
    </ligand>
</feature>
<reference evidence="17 18" key="1">
    <citation type="journal article" date="2013" name="Genome Announc.">
        <title>Draft Genome Sequence for Caulobacter sp. Strain OR37, a Bacterium Tolerant to Heavy Metals.</title>
        <authorList>
            <person name="Utturkar S.M."/>
            <person name="Bollmann A."/>
            <person name="Brzoska R.M."/>
            <person name="Klingeman D.M."/>
            <person name="Epstein S.E."/>
            <person name="Palumbo A.V."/>
            <person name="Brown S.D."/>
        </authorList>
    </citation>
    <scope>NUCLEOTIDE SEQUENCE [LARGE SCALE GENOMIC DNA]</scope>
    <source>
        <strain evidence="17 18">OR37</strain>
    </source>
</reference>
<dbReference type="Pfam" id="PF02403">
    <property type="entry name" value="Seryl_tRNA_N"/>
    <property type="match status" value="1"/>
</dbReference>
<comment type="similarity">
    <text evidence="3 12">Belongs to the class-II aminoacyl-tRNA synthetase family. Type-1 seryl-tRNA synthetase subfamily.</text>
</comment>
<dbReference type="eggNOG" id="COG0172">
    <property type="taxonomic scope" value="Bacteria"/>
</dbReference>
<evidence type="ECO:0000256" key="5">
    <source>
        <dbReference type="ARBA" id="ARBA00022598"/>
    </source>
</evidence>
<organism evidence="17 18">
    <name type="scientific">Caulobacter vibrioides OR37</name>
    <dbReference type="NCBI Taxonomy" id="1292034"/>
    <lineage>
        <taxon>Bacteria</taxon>
        <taxon>Pseudomonadati</taxon>
        <taxon>Pseudomonadota</taxon>
        <taxon>Alphaproteobacteria</taxon>
        <taxon>Caulobacterales</taxon>
        <taxon>Caulobacteraceae</taxon>
        <taxon>Caulobacter</taxon>
    </lineage>
</organism>
<gene>
    <name evidence="12" type="primary">serS</name>
    <name evidence="17" type="ORF">OR37_03554</name>
</gene>
<dbReference type="PATRIC" id="fig|1292034.3.peg.3522"/>
<dbReference type="SUPFAM" id="SSF55681">
    <property type="entry name" value="Class II aaRS and biotin synthetases"/>
    <property type="match status" value="1"/>
</dbReference>
<keyword evidence="15" id="KW-0175">Coiled coil</keyword>
<dbReference type="STRING" id="1292034.OR37_03554"/>
<feature type="binding site" evidence="12">
    <location>
        <position position="422"/>
    </location>
    <ligand>
        <name>L-serine</name>
        <dbReference type="ChEBI" id="CHEBI:33384"/>
    </ligand>
</feature>
<dbReference type="GO" id="GO:0005524">
    <property type="term" value="F:ATP binding"/>
    <property type="evidence" value="ECO:0007669"/>
    <property type="project" value="UniProtKB-UniRule"/>
</dbReference>
<dbReference type="PIRSF" id="PIRSF001529">
    <property type="entry name" value="Ser-tRNA-synth_IIa"/>
    <property type="match status" value="1"/>
</dbReference>
<evidence type="ECO:0000256" key="1">
    <source>
        <dbReference type="ARBA" id="ARBA00004496"/>
    </source>
</evidence>
<dbReference type="EC" id="6.1.1.11" evidence="12"/>
<comment type="pathway">
    <text evidence="2 12">Aminoacyl-tRNA biosynthesis; selenocysteinyl-tRNA(Sec) biosynthesis; L-seryl-tRNA(Sec) from L-serine and tRNA(Sec): step 1/1.</text>
</comment>
<dbReference type="NCBIfam" id="TIGR00414">
    <property type="entry name" value="serS"/>
    <property type="match status" value="1"/>
</dbReference>
<dbReference type="InterPro" id="IPR015866">
    <property type="entry name" value="Ser-tRNA-synth_1_N"/>
</dbReference>
<dbReference type="AlphaFoldDB" id="R0E4K6"/>
<dbReference type="InterPro" id="IPR006195">
    <property type="entry name" value="aa-tRNA-synth_II"/>
</dbReference>
<dbReference type="GO" id="GO:0006434">
    <property type="term" value="P:seryl-tRNA aminoacylation"/>
    <property type="evidence" value="ECO:0007669"/>
    <property type="project" value="UniProtKB-UniRule"/>
</dbReference>
<evidence type="ECO:0000256" key="15">
    <source>
        <dbReference type="SAM" id="Coils"/>
    </source>
</evidence>
<evidence type="ECO:0000256" key="6">
    <source>
        <dbReference type="ARBA" id="ARBA00022741"/>
    </source>
</evidence>
<comment type="caution">
    <text evidence="17">The sequence shown here is derived from an EMBL/GenBank/DDBJ whole genome shotgun (WGS) entry which is preliminary data.</text>
</comment>
<keyword evidence="5 12" id="KW-0436">Ligase</keyword>
<feature type="binding site" evidence="12 14">
    <location>
        <begin position="299"/>
        <end position="301"/>
    </location>
    <ligand>
        <name>ATP</name>
        <dbReference type="ChEBI" id="CHEBI:30616"/>
    </ligand>
</feature>
<dbReference type="GO" id="GO:0016260">
    <property type="term" value="P:selenocysteine biosynthetic process"/>
    <property type="evidence" value="ECO:0007669"/>
    <property type="project" value="UniProtKB-UniRule"/>
</dbReference>
<evidence type="ECO:0000256" key="13">
    <source>
        <dbReference type="PIRSR" id="PIRSR001529-1"/>
    </source>
</evidence>
<evidence type="ECO:0000259" key="16">
    <source>
        <dbReference type="PROSITE" id="PS50862"/>
    </source>
</evidence>
<keyword evidence="9 12" id="KW-0030">Aminoacyl-tRNA synthetase</keyword>
<proteinExistence type="inferred from homology"/>
<sequence length="464" mass="50979">MHDIKAIRDNPEAFDRHWSAKGRSGAAAEAVKLDVQLRAAQTALQEAQAKRNESSKLIGMAKAKKDEAEAQRLMAEVEALKGVMAAAAEEQELVGGKLKDLLASLPNIPAPEVPEGEDEHGNVEQRVWGDAKALPAGKLNAPKDHVDLGAALGGMDFEAAARMSGARFVVLKKEIARLERAIGQFMLDLQTVEHGYTEVSPPLLVRDEALYGTGQLPKFAEDLFASVTVGYVTDVINTSIGREPDRSIKEREQHFLDRTSGRHWLIPTAEVSLTNIVREQLVAEEELPMRLTALTPSFRAEAGSAGRDTRGMIRQHQFYKVELVSITTPDQSEDEHQRMVECAEAVLKKLELPFRTMLLCTGDMGFGARKTYDLEVWLPSQNMYREISSCSNCGDFQARRMDARYRKTGEKGGHFVHTLNGSGLAVGRTLVAVLENYQDEGGRIHIPAALQPYMGGLTHIGGQG</sequence>
<comment type="caution">
    <text evidence="12">Lacks conserved residue(s) required for the propagation of feature annotation.</text>
</comment>
<dbReference type="InterPro" id="IPR045864">
    <property type="entry name" value="aa-tRNA-synth_II/BPL/LPL"/>
</dbReference>
<dbReference type="Gene3D" id="3.30.930.10">
    <property type="entry name" value="Bira Bifunctional Protein, Domain 2"/>
    <property type="match status" value="1"/>
</dbReference>
<keyword evidence="18" id="KW-1185">Reference proteome</keyword>